<reference evidence="3 4" key="1">
    <citation type="journal article" date="2016" name="Front. Microbiol.">
        <title>Comparative Genomics Analysis of Streptomyces Species Reveals Their Adaptation to the Marine Environment and Their Diversity at the Genomic Level.</title>
        <authorList>
            <person name="Tian X."/>
            <person name="Zhang Z."/>
            <person name="Yang T."/>
            <person name="Chen M."/>
            <person name="Li J."/>
            <person name="Chen F."/>
            <person name="Yang J."/>
            <person name="Li W."/>
            <person name="Zhang B."/>
            <person name="Zhang Z."/>
            <person name="Wu J."/>
            <person name="Zhang C."/>
            <person name="Long L."/>
            <person name="Xiao J."/>
        </authorList>
    </citation>
    <scope>NUCLEOTIDE SEQUENCE [LARGE SCALE GENOMIC DNA]</scope>
    <source>
        <strain evidence="3 4">SCSIO 10429</strain>
    </source>
</reference>
<dbReference type="Pfam" id="PF21806">
    <property type="entry name" value="DUF6879"/>
    <property type="match status" value="1"/>
</dbReference>
<protein>
    <recommendedName>
        <fullName evidence="2">DUF6879 domain-containing protein</fullName>
    </recommendedName>
</protein>
<dbReference type="EMBL" id="LJGW01000404">
    <property type="protein sequence ID" value="OEV08754.1"/>
    <property type="molecule type" value="Genomic_DNA"/>
</dbReference>
<keyword evidence="4" id="KW-1185">Reference proteome</keyword>
<accession>A0A1E7KXX7</accession>
<feature type="domain" description="DUF6879" evidence="2">
    <location>
        <begin position="34"/>
        <end position="194"/>
    </location>
</feature>
<evidence type="ECO:0000256" key="1">
    <source>
        <dbReference type="SAM" id="MobiDB-lite"/>
    </source>
</evidence>
<gene>
    <name evidence="3" type="ORF">AN218_25130</name>
</gene>
<proteinExistence type="predicted"/>
<evidence type="ECO:0000313" key="4">
    <source>
        <dbReference type="Proteomes" id="UP000176005"/>
    </source>
</evidence>
<organism evidence="3 4">
    <name type="scientific">Streptomyces nanshensis</name>
    <dbReference type="NCBI Taxonomy" id="518642"/>
    <lineage>
        <taxon>Bacteria</taxon>
        <taxon>Bacillati</taxon>
        <taxon>Actinomycetota</taxon>
        <taxon>Actinomycetes</taxon>
        <taxon>Kitasatosporales</taxon>
        <taxon>Streptomycetaceae</taxon>
        <taxon>Streptomyces</taxon>
    </lineage>
</organism>
<feature type="region of interest" description="Disordered" evidence="1">
    <location>
        <begin position="1"/>
        <end position="21"/>
    </location>
</feature>
<dbReference type="InterPro" id="IPR049244">
    <property type="entry name" value="DUF6879"/>
</dbReference>
<name>A0A1E7KXX7_9ACTN</name>
<dbReference type="RefSeq" id="WP_070019213.1">
    <property type="nucleotide sequence ID" value="NZ_LJGW01000404.1"/>
</dbReference>
<dbReference type="AlphaFoldDB" id="A0A1E7KXX7"/>
<evidence type="ECO:0000259" key="2">
    <source>
        <dbReference type="Pfam" id="PF21806"/>
    </source>
</evidence>
<sequence>MPDLTPPPLPPGQGVTLEREDYRREFREREEEIRDRDSWKLERRQHFEEQGSASWDAMRRGEWETALRLLEENREALLATAREDARRRSFFHRVRVVEQSLSPYVQWQLHSLRLRAEYGETVRVVDAADLESAESAGVLPELVVLGGEVLYRVRYTGTGVPDGAVRYTDPRLVEEWERYLRRLHETGEDVQSYFTRRVEHLPPPVPA</sequence>
<dbReference type="Proteomes" id="UP000176005">
    <property type="component" value="Unassembled WGS sequence"/>
</dbReference>
<comment type="caution">
    <text evidence="3">The sequence shown here is derived from an EMBL/GenBank/DDBJ whole genome shotgun (WGS) entry which is preliminary data.</text>
</comment>
<evidence type="ECO:0000313" key="3">
    <source>
        <dbReference type="EMBL" id="OEV08754.1"/>
    </source>
</evidence>
<feature type="compositionally biased region" description="Pro residues" evidence="1">
    <location>
        <begin position="1"/>
        <end position="11"/>
    </location>
</feature>